<name>A0A5C3KNZ4_COPMA</name>
<dbReference type="EMBL" id="ML210252">
    <property type="protein sequence ID" value="TFK22022.1"/>
    <property type="molecule type" value="Genomic_DNA"/>
</dbReference>
<gene>
    <name evidence="2" type="ORF">FA15DRAFT_54048</name>
</gene>
<accession>A0A5C3KNZ4</accession>
<organism evidence="2 3">
    <name type="scientific">Coprinopsis marcescibilis</name>
    <name type="common">Agaric fungus</name>
    <name type="synonym">Psathyrella marcescibilis</name>
    <dbReference type="NCBI Taxonomy" id="230819"/>
    <lineage>
        <taxon>Eukaryota</taxon>
        <taxon>Fungi</taxon>
        <taxon>Dikarya</taxon>
        <taxon>Basidiomycota</taxon>
        <taxon>Agaricomycotina</taxon>
        <taxon>Agaricomycetes</taxon>
        <taxon>Agaricomycetidae</taxon>
        <taxon>Agaricales</taxon>
        <taxon>Agaricineae</taxon>
        <taxon>Psathyrellaceae</taxon>
        <taxon>Coprinopsis</taxon>
    </lineage>
</organism>
<dbReference type="AlphaFoldDB" id="A0A5C3KNZ4"/>
<evidence type="ECO:0000313" key="2">
    <source>
        <dbReference type="EMBL" id="TFK22022.1"/>
    </source>
</evidence>
<feature type="region of interest" description="Disordered" evidence="1">
    <location>
        <begin position="33"/>
        <end position="56"/>
    </location>
</feature>
<dbReference type="Proteomes" id="UP000307440">
    <property type="component" value="Unassembled WGS sequence"/>
</dbReference>
<proteinExistence type="predicted"/>
<protein>
    <submittedName>
        <fullName evidence="2">Uncharacterized protein</fullName>
    </submittedName>
</protein>
<keyword evidence="3" id="KW-1185">Reference proteome</keyword>
<reference evidence="2 3" key="1">
    <citation type="journal article" date="2019" name="Nat. Ecol. Evol.">
        <title>Megaphylogeny resolves global patterns of mushroom evolution.</title>
        <authorList>
            <person name="Varga T."/>
            <person name="Krizsan K."/>
            <person name="Foldi C."/>
            <person name="Dima B."/>
            <person name="Sanchez-Garcia M."/>
            <person name="Sanchez-Ramirez S."/>
            <person name="Szollosi G.J."/>
            <person name="Szarkandi J.G."/>
            <person name="Papp V."/>
            <person name="Albert L."/>
            <person name="Andreopoulos W."/>
            <person name="Angelini C."/>
            <person name="Antonin V."/>
            <person name="Barry K.W."/>
            <person name="Bougher N.L."/>
            <person name="Buchanan P."/>
            <person name="Buyck B."/>
            <person name="Bense V."/>
            <person name="Catcheside P."/>
            <person name="Chovatia M."/>
            <person name="Cooper J."/>
            <person name="Damon W."/>
            <person name="Desjardin D."/>
            <person name="Finy P."/>
            <person name="Geml J."/>
            <person name="Haridas S."/>
            <person name="Hughes K."/>
            <person name="Justo A."/>
            <person name="Karasinski D."/>
            <person name="Kautmanova I."/>
            <person name="Kiss B."/>
            <person name="Kocsube S."/>
            <person name="Kotiranta H."/>
            <person name="LaButti K.M."/>
            <person name="Lechner B.E."/>
            <person name="Liimatainen K."/>
            <person name="Lipzen A."/>
            <person name="Lukacs Z."/>
            <person name="Mihaltcheva S."/>
            <person name="Morgado L.N."/>
            <person name="Niskanen T."/>
            <person name="Noordeloos M.E."/>
            <person name="Ohm R.A."/>
            <person name="Ortiz-Santana B."/>
            <person name="Ovrebo C."/>
            <person name="Racz N."/>
            <person name="Riley R."/>
            <person name="Savchenko A."/>
            <person name="Shiryaev A."/>
            <person name="Soop K."/>
            <person name="Spirin V."/>
            <person name="Szebenyi C."/>
            <person name="Tomsovsky M."/>
            <person name="Tulloss R.E."/>
            <person name="Uehling J."/>
            <person name="Grigoriev I.V."/>
            <person name="Vagvolgyi C."/>
            <person name="Papp T."/>
            <person name="Martin F.M."/>
            <person name="Miettinen O."/>
            <person name="Hibbett D.S."/>
            <person name="Nagy L.G."/>
        </authorList>
    </citation>
    <scope>NUCLEOTIDE SEQUENCE [LARGE SCALE GENOMIC DNA]</scope>
    <source>
        <strain evidence="2 3">CBS 121175</strain>
    </source>
</reference>
<feature type="compositionally biased region" description="Basic and acidic residues" evidence="1">
    <location>
        <begin position="38"/>
        <end position="48"/>
    </location>
</feature>
<sequence length="67" mass="7075">MSPRSAGRADSYGSRCSMPVVSCACCQAVGRNNGNSGRAERKDCEHPDSLPNVQPPNISIAKINSLI</sequence>
<evidence type="ECO:0000313" key="3">
    <source>
        <dbReference type="Proteomes" id="UP000307440"/>
    </source>
</evidence>
<evidence type="ECO:0000256" key="1">
    <source>
        <dbReference type="SAM" id="MobiDB-lite"/>
    </source>
</evidence>